<reference evidence="1" key="1">
    <citation type="journal article" date="2015" name="PLoS ONE">
        <title>Updated Campylobacter jejuni Capsule PCR Multiplex Typing System and Its Application to Clinical Isolates from South and Southeast Asia.</title>
        <authorList>
            <person name="Poly F."/>
            <person name="Serichantalergs O."/>
            <person name="Kuroiwa J."/>
            <person name="Pootong P."/>
            <person name="Mason C."/>
            <person name="Guerry P."/>
            <person name="Parker C.T."/>
        </authorList>
    </citation>
    <scope>NUCLEOTIDE SEQUENCE</scope>
    <source>
        <strain evidence="1">RM3425</strain>
    </source>
</reference>
<keyword evidence="1" id="KW-0808">Transferase</keyword>
<gene>
    <name evidence="1" type="ORF">HS32.19</name>
</gene>
<keyword evidence="1" id="KW-0328">Glycosyltransferase</keyword>
<name>A0A0S2CG18_CAMJU</name>
<dbReference type="AlphaFoldDB" id="A0A0S2CG18"/>
<proteinExistence type="predicted"/>
<protein>
    <submittedName>
        <fullName evidence="1">CMP-N-acetylneuraminate-beta-galactosamide-alpha-2,3-sialyltransferase</fullName>
        <ecNumber evidence="1">2.4.99.-</ecNumber>
    </submittedName>
</protein>
<dbReference type="GO" id="GO:0016757">
    <property type="term" value="F:glycosyltransferase activity"/>
    <property type="evidence" value="ECO:0007669"/>
    <property type="project" value="UniProtKB-KW"/>
</dbReference>
<dbReference type="EMBL" id="KT893435">
    <property type="protein sequence ID" value="ALN44082.1"/>
    <property type="molecule type" value="Genomic_DNA"/>
</dbReference>
<dbReference type="EC" id="2.4.99.-" evidence="1"/>
<organism evidence="1">
    <name type="scientific">Campylobacter jejuni subsp. jejuni</name>
    <dbReference type="NCBI Taxonomy" id="32022"/>
    <lineage>
        <taxon>Bacteria</taxon>
        <taxon>Pseudomonadati</taxon>
        <taxon>Campylobacterota</taxon>
        <taxon>Epsilonproteobacteria</taxon>
        <taxon>Campylobacterales</taxon>
        <taxon>Campylobacteraceae</taxon>
        <taxon>Campylobacter</taxon>
    </lineage>
</organism>
<evidence type="ECO:0000313" key="1">
    <source>
        <dbReference type="EMBL" id="ALN44082.1"/>
    </source>
</evidence>
<accession>A0A0S2CG18</accession>
<sequence length="483" mass="57965">MLNVFRYLSHPRFYKSRAQYIYNIGEIFQNYFKKPVNKNKIAVCFHGVLRGNWKDIFQENIRKISQFYEIDCFLFAWDEKQVWPGVRPNWLVRFFSNEKWKNLDSLNDMNFFKEKYPNLYNKLKCEYFSKLTFDEKKDLSNIFKNFILQDQNSFTIPSQYAAYTAYLYYYGKYMAFQAMKRYEQENNFNYKYVLVLRSDCIIECQNNCFDLKKINNGYIHDRVFGLGVATDYMFGCRNDIECVVSMFENISQISNNSLYNILNTHDTYYKWMLRNNIKIIPSNGFDISFWGNDKISRSFLIPNIKKEVSEYLQYKADDKCIIFLKKFLSNMKEMKYVSGFIDRDSRVYYPYNDFFQTKYGTAKSRIQNQLSYKLGQAMIVNSKSILGYIRMPFVLSYIKDKHKQEQKNYQEKIKKDPSLALPLLEDYPDYNEALKLKNHLSYKLGQALIQANKTWYGGGYIKLLFEIGKLKREFNRKGNNEKH</sequence>